<accession>A0A443NJK0</accession>
<proteinExistence type="predicted"/>
<evidence type="ECO:0000313" key="1">
    <source>
        <dbReference type="EMBL" id="RWR78694.1"/>
    </source>
</evidence>
<comment type="caution">
    <text evidence="1">The sequence shown here is derived from an EMBL/GenBank/DDBJ whole genome shotgun (WGS) entry which is preliminary data.</text>
</comment>
<name>A0A443NJK0_9MAGN</name>
<keyword evidence="2" id="KW-1185">Reference proteome</keyword>
<gene>
    <name evidence="1" type="ORF">CKAN_00723700</name>
</gene>
<reference evidence="1 2" key="1">
    <citation type="journal article" date="2019" name="Nat. Plants">
        <title>Stout camphor tree genome fills gaps in understanding of flowering plant genome evolution.</title>
        <authorList>
            <person name="Chaw S.M."/>
            <person name="Liu Y.C."/>
            <person name="Wu Y.W."/>
            <person name="Wang H.Y."/>
            <person name="Lin C.I."/>
            <person name="Wu C.S."/>
            <person name="Ke H.M."/>
            <person name="Chang L.Y."/>
            <person name="Hsu C.Y."/>
            <person name="Yang H.T."/>
            <person name="Sudianto E."/>
            <person name="Hsu M.H."/>
            <person name="Wu K.P."/>
            <person name="Wang L.N."/>
            <person name="Leebens-Mack J.H."/>
            <person name="Tsai I.J."/>
        </authorList>
    </citation>
    <scope>NUCLEOTIDE SEQUENCE [LARGE SCALE GENOMIC DNA]</scope>
    <source>
        <strain evidence="2">cv. Chaw 1501</strain>
        <tissue evidence="1">Young leaves</tissue>
    </source>
</reference>
<evidence type="ECO:0000313" key="2">
    <source>
        <dbReference type="Proteomes" id="UP000283530"/>
    </source>
</evidence>
<organism evidence="1 2">
    <name type="scientific">Cinnamomum micranthum f. kanehirae</name>
    <dbReference type="NCBI Taxonomy" id="337451"/>
    <lineage>
        <taxon>Eukaryota</taxon>
        <taxon>Viridiplantae</taxon>
        <taxon>Streptophyta</taxon>
        <taxon>Embryophyta</taxon>
        <taxon>Tracheophyta</taxon>
        <taxon>Spermatophyta</taxon>
        <taxon>Magnoliopsida</taxon>
        <taxon>Magnoliidae</taxon>
        <taxon>Laurales</taxon>
        <taxon>Lauraceae</taxon>
        <taxon>Cinnamomum</taxon>
    </lineage>
</organism>
<protein>
    <submittedName>
        <fullName evidence="1">Uncharacterized protein</fullName>
    </submittedName>
</protein>
<dbReference type="Proteomes" id="UP000283530">
    <property type="component" value="Unassembled WGS sequence"/>
</dbReference>
<dbReference type="EMBL" id="QPKB01000003">
    <property type="protein sequence ID" value="RWR78694.1"/>
    <property type="molecule type" value="Genomic_DNA"/>
</dbReference>
<sequence length="108" mass="12039">MPARIGFSEPLLLIRTLHSWRQPVSNQSPPSLFSSIVSILQTLSLSLPPPSSLQLSRSFVSLQAFDSEALETLAFRVWIEDMLAGILVFDAIRLELIVWAFIGGLYSH</sequence>
<dbReference type="AlphaFoldDB" id="A0A443NJK0"/>